<dbReference type="InterPro" id="IPR036938">
    <property type="entry name" value="PAP2/HPO_sf"/>
</dbReference>
<evidence type="ECO:0000313" key="3">
    <source>
        <dbReference type="EMBL" id="MFC3897091.1"/>
    </source>
</evidence>
<evidence type="ECO:0000313" key="4">
    <source>
        <dbReference type="Proteomes" id="UP001595690"/>
    </source>
</evidence>
<dbReference type="Proteomes" id="UP001595690">
    <property type="component" value="Unassembled WGS sequence"/>
</dbReference>
<dbReference type="RefSeq" id="WP_382378578.1">
    <property type="nucleotide sequence ID" value="NZ_JBHRZI010000032.1"/>
</dbReference>
<keyword evidence="4" id="KW-1185">Reference proteome</keyword>
<keyword evidence="1" id="KW-0812">Transmembrane</keyword>
<comment type="caution">
    <text evidence="3">The sequence shown here is derived from an EMBL/GenBank/DDBJ whole genome shotgun (WGS) entry which is preliminary data.</text>
</comment>
<feature type="transmembrane region" description="Helical" evidence="1">
    <location>
        <begin position="162"/>
        <end position="184"/>
    </location>
</feature>
<feature type="transmembrane region" description="Helical" evidence="1">
    <location>
        <begin position="67"/>
        <end position="86"/>
    </location>
</feature>
<dbReference type="Pfam" id="PF01569">
    <property type="entry name" value="PAP2"/>
    <property type="match status" value="1"/>
</dbReference>
<feature type="transmembrane region" description="Helical" evidence="1">
    <location>
        <begin position="255"/>
        <end position="275"/>
    </location>
</feature>
<dbReference type="PANTHER" id="PTHR14969:SF13">
    <property type="entry name" value="AT30094P"/>
    <property type="match status" value="1"/>
</dbReference>
<keyword evidence="1" id="KW-1133">Transmembrane helix</keyword>
<name>A0ABV8C563_9PSEU</name>
<feature type="transmembrane region" description="Helical" evidence="1">
    <location>
        <begin position="338"/>
        <end position="356"/>
    </location>
</feature>
<feature type="transmembrane region" description="Helical" evidence="1">
    <location>
        <begin position="190"/>
        <end position="208"/>
    </location>
</feature>
<gene>
    <name evidence="3" type="ORF">ACFOWZ_36920</name>
</gene>
<accession>A0ABV8C563</accession>
<feature type="domain" description="Phosphatidic acid phosphatase type 2/haloperoxidase" evidence="2">
    <location>
        <begin position="93"/>
        <end position="205"/>
    </location>
</feature>
<protein>
    <submittedName>
        <fullName evidence="3">Phosphatase PAP2 family protein</fullName>
    </submittedName>
</protein>
<dbReference type="Gene3D" id="1.20.144.10">
    <property type="entry name" value="Phosphatidic acid phosphatase type 2/haloperoxidase"/>
    <property type="match status" value="2"/>
</dbReference>
<dbReference type="InterPro" id="IPR000326">
    <property type="entry name" value="PAP2/HPO"/>
</dbReference>
<dbReference type="PANTHER" id="PTHR14969">
    <property type="entry name" value="SPHINGOSINE-1-PHOSPHATE PHOSPHOHYDROLASE"/>
    <property type="match status" value="1"/>
</dbReference>
<feature type="transmembrane region" description="Helical" evidence="1">
    <location>
        <begin position="93"/>
        <end position="114"/>
    </location>
</feature>
<proteinExistence type="predicted"/>
<keyword evidence="1" id="KW-0472">Membrane</keyword>
<dbReference type="CDD" id="cd03392">
    <property type="entry name" value="PAP2_like_2"/>
    <property type="match status" value="1"/>
</dbReference>
<feature type="transmembrane region" description="Helical" evidence="1">
    <location>
        <begin position="311"/>
        <end position="331"/>
    </location>
</feature>
<reference evidence="4" key="1">
    <citation type="journal article" date="2019" name="Int. J. Syst. Evol. Microbiol.">
        <title>The Global Catalogue of Microorganisms (GCM) 10K type strain sequencing project: providing services to taxonomists for standard genome sequencing and annotation.</title>
        <authorList>
            <consortium name="The Broad Institute Genomics Platform"/>
            <consortium name="The Broad Institute Genome Sequencing Center for Infectious Disease"/>
            <person name="Wu L."/>
            <person name="Ma J."/>
        </authorList>
    </citation>
    <scope>NUCLEOTIDE SEQUENCE [LARGE SCALE GENOMIC DNA]</scope>
    <source>
        <strain evidence="4">CGMCC 4.7405</strain>
    </source>
</reference>
<dbReference type="SUPFAM" id="SSF48317">
    <property type="entry name" value="Acid phosphatase/Vanadium-dependent haloperoxidase"/>
    <property type="match status" value="1"/>
</dbReference>
<dbReference type="EMBL" id="JBHRZI010000032">
    <property type="protein sequence ID" value="MFC3897091.1"/>
    <property type="molecule type" value="Genomic_DNA"/>
</dbReference>
<organism evidence="3 4">
    <name type="scientific">Lentzea rhizosphaerae</name>
    <dbReference type="NCBI Taxonomy" id="2041025"/>
    <lineage>
        <taxon>Bacteria</taxon>
        <taxon>Bacillati</taxon>
        <taxon>Actinomycetota</taxon>
        <taxon>Actinomycetes</taxon>
        <taxon>Pseudonocardiales</taxon>
        <taxon>Pseudonocardiaceae</taxon>
        <taxon>Lentzea</taxon>
    </lineage>
</organism>
<feature type="transmembrane region" description="Helical" evidence="1">
    <location>
        <begin position="134"/>
        <end position="155"/>
    </location>
</feature>
<evidence type="ECO:0000256" key="1">
    <source>
        <dbReference type="SAM" id="Phobius"/>
    </source>
</evidence>
<sequence>MERLALGTILGLVLVTAAGMGFGLLLTLVHLRWQPLHELDVAIVDGLNYLVADNDILVRALTAVTDLGGTGMLLWVVTVGAVWLLIRRQPRLAACAVITALGALVLNGVVKALVGRLRPVVDFPVAATTGTSFPSGHSMGSLVSYGVLLLIFLPVVRRSARWLFASLVGVVVVAVGFSRMALGVHFLSDVIAGWLLGLLWLGITAIAFRRWGRAPGVEVAPLSSGLAPEAESELRPVPRRHPPTLPHPWRGSAELVTAWVLLLGLLYGAGLLVSADSEGPVPLAWDHAVVTWLADHRTALLDTFNSYASRIGSTRGVVAAALVMGPLALAITRSWRPVLFLTVVLVGEVTLFLATTDNPPTTDGPRLSPCPGA</sequence>
<evidence type="ECO:0000259" key="2">
    <source>
        <dbReference type="SMART" id="SM00014"/>
    </source>
</evidence>
<dbReference type="SMART" id="SM00014">
    <property type="entry name" value="acidPPc"/>
    <property type="match status" value="1"/>
</dbReference>